<dbReference type="EMBL" id="LAZR01049559">
    <property type="protein sequence ID" value="KKK89372.1"/>
    <property type="molecule type" value="Genomic_DNA"/>
</dbReference>
<evidence type="ECO:0000313" key="2">
    <source>
        <dbReference type="EMBL" id="KKK89372.1"/>
    </source>
</evidence>
<dbReference type="AlphaFoldDB" id="A0A0F8Z6M0"/>
<name>A0A0F8Z6M0_9ZZZZ</name>
<comment type="caution">
    <text evidence="2">The sequence shown here is derived from an EMBL/GenBank/DDBJ whole genome shotgun (WGS) entry which is preliminary data.</text>
</comment>
<dbReference type="InterPro" id="IPR048911">
    <property type="entry name" value="Bflower"/>
</dbReference>
<accession>A0A0F8Z6M0</accession>
<dbReference type="Pfam" id="PF21784">
    <property type="entry name" value="Bflower"/>
    <property type="match status" value="1"/>
</dbReference>
<protein>
    <recommendedName>
        <fullName evidence="1">4-fold beta flower domain-containing protein</fullName>
    </recommendedName>
</protein>
<gene>
    <name evidence="2" type="ORF">LCGC14_2733770</name>
</gene>
<evidence type="ECO:0000259" key="1">
    <source>
        <dbReference type="Pfam" id="PF21784"/>
    </source>
</evidence>
<proteinExistence type="predicted"/>
<sequence length="120" mass="14112">MSNIFHSKYGTPVAYIEDGCHIFFFSGECVGYIFEDSIFSFSGRRLGFYRDGWFRDNNGRCVLFTRNAKNGPERITKDIGRVKNLKSKIPIKKSREQQPKKLEIKQEWSELSLLQFFDKK</sequence>
<feature type="domain" description="4-fold beta flower" evidence="1">
    <location>
        <begin position="6"/>
        <end position="117"/>
    </location>
</feature>
<reference evidence="2" key="1">
    <citation type="journal article" date="2015" name="Nature">
        <title>Complex archaea that bridge the gap between prokaryotes and eukaryotes.</title>
        <authorList>
            <person name="Spang A."/>
            <person name="Saw J.H."/>
            <person name="Jorgensen S.L."/>
            <person name="Zaremba-Niedzwiedzka K."/>
            <person name="Martijn J."/>
            <person name="Lind A.E."/>
            <person name="van Eijk R."/>
            <person name="Schleper C."/>
            <person name="Guy L."/>
            <person name="Ettema T.J."/>
        </authorList>
    </citation>
    <scope>NUCLEOTIDE SEQUENCE</scope>
</reference>
<organism evidence="2">
    <name type="scientific">marine sediment metagenome</name>
    <dbReference type="NCBI Taxonomy" id="412755"/>
    <lineage>
        <taxon>unclassified sequences</taxon>
        <taxon>metagenomes</taxon>
        <taxon>ecological metagenomes</taxon>
    </lineage>
</organism>